<evidence type="ECO:0000313" key="3">
    <source>
        <dbReference type="Proteomes" id="UP000252100"/>
    </source>
</evidence>
<dbReference type="RefSeq" id="WP_114374112.1">
    <property type="nucleotide sequence ID" value="NZ_CP031092.1"/>
</dbReference>
<evidence type="ECO:0000259" key="1">
    <source>
        <dbReference type="Pfam" id="PF12728"/>
    </source>
</evidence>
<keyword evidence="2" id="KW-0238">DNA-binding</keyword>
<reference evidence="2 3" key="1">
    <citation type="journal article" date="2018" name="J. Microbiol.">
        <title>Salicibibacter kimchii gen. nov., sp. nov., a moderately halophilic and alkalitolerant bacterium in the family Bacillaceae, isolated from kimchi.</title>
        <authorList>
            <person name="Jang J.Y."/>
            <person name="Oh Y.J."/>
            <person name="Lim S.K."/>
            <person name="Park H.K."/>
            <person name="Lee C."/>
            <person name="Kim J.Y."/>
            <person name="Lee M.A."/>
            <person name="Choi H.J."/>
        </authorList>
    </citation>
    <scope>NUCLEOTIDE SEQUENCE [LARGE SCALE GENOMIC DNA]</scope>
    <source>
        <strain evidence="2 3">NKC1-1</strain>
    </source>
</reference>
<dbReference type="Pfam" id="PF12728">
    <property type="entry name" value="HTH_17"/>
    <property type="match status" value="1"/>
</dbReference>
<dbReference type="Proteomes" id="UP000252100">
    <property type="component" value="Chromosome"/>
</dbReference>
<proteinExistence type="predicted"/>
<feature type="domain" description="Helix-turn-helix" evidence="1">
    <location>
        <begin position="36"/>
        <end position="88"/>
    </location>
</feature>
<dbReference type="AlphaFoldDB" id="A0A345C0V0"/>
<dbReference type="OrthoDB" id="122388at2"/>
<keyword evidence="3" id="KW-1185">Reference proteome</keyword>
<protein>
    <submittedName>
        <fullName evidence="2">DNA-binding protein</fullName>
    </submittedName>
</protein>
<name>A0A345C0V0_9BACI</name>
<dbReference type="KEGG" id="rue:DT065_13000"/>
<dbReference type="EMBL" id="CP031092">
    <property type="protein sequence ID" value="AXF56831.1"/>
    <property type="molecule type" value="Genomic_DNA"/>
</dbReference>
<gene>
    <name evidence="2" type="ORF">DT065_13000</name>
</gene>
<sequence length="93" mass="10992">MSIEETIQKAVQEAMQPLEEKLDKLTVHDDPYPRRLTVKEAAEILRVSENRVRELANYVEGFPSTRAEGEKSRIYIPRDRLYQWIENNHELIP</sequence>
<evidence type="ECO:0000313" key="2">
    <source>
        <dbReference type="EMBL" id="AXF56831.1"/>
    </source>
</evidence>
<accession>A0A345C0V0</accession>
<dbReference type="InterPro" id="IPR041657">
    <property type="entry name" value="HTH_17"/>
</dbReference>
<organism evidence="2 3">
    <name type="scientific">Salicibibacter kimchii</name>
    <dbReference type="NCBI Taxonomy" id="2099786"/>
    <lineage>
        <taxon>Bacteria</taxon>
        <taxon>Bacillati</taxon>
        <taxon>Bacillota</taxon>
        <taxon>Bacilli</taxon>
        <taxon>Bacillales</taxon>
        <taxon>Bacillaceae</taxon>
        <taxon>Salicibibacter</taxon>
    </lineage>
</organism>
<dbReference type="GO" id="GO:0003677">
    <property type="term" value="F:DNA binding"/>
    <property type="evidence" value="ECO:0007669"/>
    <property type="project" value="UniProtKB-KW"/>
</dbReference>